<proteinExistence type="predicted"/>
<organism evidence="2 3">
    <name type="scientific">Halostreptopolyspora alba</name>
    <dbReference type="NCBI Taxonomy" id="2487137"/>
    <lineage>
        <taxon>Bacteria</taxon>
        <taxon>Bacillati</taxon>
        <taxon>Actinomycetota</taxon>
        <taxon>Actinomycetes</taxon>
        <taxon>Streptosporangiales</taxon>
        <taxon>Nocardiopsidaceae</taxon>
        <taxon>Halostreptopolyspora</taxon>
    </lineage>
</organism>
<dbReference type="OrthoDB" id="4559570at2"/>
<evidence type="ECO:0000256" key="1">
    <source>
        <dbReference type="SAM" id="Phobius"/>
    </source>
</evidence>
<evidence type="ECO:0000313" key="2">
    <source>
        <dbReference type="EMBL" id="RNL83001.1"/>
    </source>
</evidence>
<keyword evidence="1" id="KW-1133">Transmembrane helix</keyword>
<dbReference type="EMBL" id="RJMB01000019">
    <property type="protein sequence ID" value="RNL83001.1"/>
    <property type="molecule type" value="Genomic_DNA"/>
</dbReference>
<reference evidence="2 3" key="1">
    <citation type="submission" date="2018-11" db="EMBL/GenBank/DDBJ databases">
        <title>The genome draft of YIM 96095.</title>
        <authorList>
            <person name="Tang S.-K."/>
            <person name="Chunyu W.-X."/>
            <person name="Feng Y.-Z."/>
        </authorList>
    </citation>
    <scope>NUCLEOTIDE SEQUENCE [LARGE SCALE GENOMIC DNA]</scope>
    <source>
        <strain evidence="2 3">YIM 96095</strain>
    </source>
</reference>
<gene>
    <name evidence="2" type="ORF">EFW17_17435</name>
</gene>
<keyword evidence="1" id="KW-0472">Membrane</keyword>
<evidence type="ECO:0000313" key="3">
    <source>
        <dbReference type="Proteomes" id="UP000269198"/>
    </source>
</evidence>
<sequence>MTDAARPEQSGLTAQEKYDLDHHVFRHRLVWALGIVVLVTTGFAVLLAIVASERFYRLDAPVLAAPACWTAAVLLYAFGARGLARHRARTWLTLTAVAGMLVAFTWPSALLAHVSGERGSTMEATVASPDGRHVLVAESFRGVGDSSCRVWLREREGPLSRQELVWERVQGPCPEDMAFVGDDEIRVDTGRERTTPFDADEMWVASL</sequence>
<feature type="transmembrane region" description="Helical" evidence="1">
    <location>
        <begin position="29"/>
        <end position="50"/>
    </location>
</feature>
<comment type="caution">
    <text evidence="2">The sequence shown here is derived from an EMBL/GenBank/DDBJ whole genome shotgun (WGS) entry which is preliminary data.</text>
</comment>
<protein>
    <submittedName>
        <fullName evidence="2">Uncharacterized protein</fullName>
    </submittedName>
</protein>
<keyword evidence="1" id="KW-0812">Transmembrane</keyword>
<accession>A0A3N0E578</accession>
<dbReference type="Proteomes" id="UP000269198">
    <property type="component" value="Unassembled WGS sequence"/>
</dbReference>
<dbReference type="AlphaFoldDB" id="A0A3N0E578"/>
<dbReference type="RefSeq" id="WP_123202478.1">
    <property type="nucleotide sequence ID" value="NZ_RJMB01000019.1"/>
</dbReference>
<name>A0A3N0E578_9ACTN</name>
<keyword evidence="3" id="KW-1185">Reference proteome</keyword>
<feature type="transmembrane region" description="Helical" evidence="1">
    <location>
        <begin position="62"/>
        <end position="79"/>
    </location>
</feature>
<feature type="transmembrane region" description="Helical" evidence="1">
    <location>
        <begin position="91"/>
        <end position="112"/>
    </location>
</feature>